<evidence type="ECO:0000256" key="2">
    <source>
        <dbReference type="ARBA" id="ARBA00022475"/>
    </source>
</evidence>
<protein>
    <submittedName>
        <fullName evidence="10">Methyl-accepting chemotaxis protein</fullName>
    </submittedName>
</protein>
<dbReference type="CDD" id="cd06225">
    <property type="entry name" value="HAMP"/>
    <property type="match status" value="1"/>
</dbReference>
<keyword evidence="7" id="KW-0812">Transmembrane</keyword>
<feature type="domain" description="HAMP" evidence="9">
    <location>
        <begin position="391"/>
        <end position="443"/>
    </location>
</feature>
<evidence type="ECO:0000256" key="1">
    <source>
        <dbReference type="ARBA" id="ARBA00004236"/>
    </source>
</evidence>
<comment type="similarity">
    <text evidence="5">Belongs to the methyl-accepting chemotaxis (MCP) protein family.</text>
</comment>
<evidence type="ECO:0000256" key="5">
    <source>
        <dbReference type="ARBA" id="ARBA00029447"/>
    </source>
</evidence>
<evidence type="ECO:0000256" key="7">
    <source>
        <dbReference type="SAM" id="Phobius"/>
    </source>
</evidence>
<evidence type="ECO:0000259" key="9">
    <source>
        <dbReference type="PROSITE" id="PS50885"/>
    </source>
</evidence>
<keyword evidence="7" id="KW-1133">Transmembrane helix</keyword>
<dbReference type="SUPFAM" id="SSF58104">
    <property type="entry name" value="Methyl-accepting chemotaxis protein (MCP) signaling domain"/>
    <property type="match status" value="1"/>
</dbReference>
<accession>A0A3B0AZT6</accession>
<name>A0A3B0AZT6_9BACL</name>
<dbReference type="GO" id="GO:0005886">
    <property type="term" value="C:plasma membrane"/>
    <property type="evidence" value="ECO:0007669"/>
    <property type="project" value="UniProtKB-SubCell"/>
</dbReference>
<organism evidence="10 11">
    <name type="scientific">Paenibacillus ginsengarvi</name>
    <dbReference type="NCBI Taxonomy" id="400777"/>
    <lineage>
        <taxon>Bacteria</taxon>
        <taxon>Bacillati</taxon>
        <taxon>Bacillota</taxon>
        <taxon>Bacilli</taxon>
        <taxon>Bacillales</taxon>
        <taxon>Paenibacillaceae</taxon>
        <taxon>Paenibacillus</taxon>
    </lineage>
</organism>
<feature type="domain" description="Methyl-accepting transducer" evidence="8">
    <location>
        <begin position="462"/>
        <end position="712"/>
    </location>
</feature>
<dbReference type="PROSITE" id="PS50885">
    <property type="entry name" value="HAMP"/>
    <property type="match status" value="1"/>
</dbReference>
<dbReference type="InterPro" id="IPR004089">
    <property type="entry name" value="MCPsignal_dom"/>
</dbReference>
<dbReference type="Pfam" id="PF00672">
    <property type="entry name" value="HAMP"/>
    <property type="match status" value="1"/>
</dbReference>
<dbReference type="Pfam" id="PF00015">
    <property type="entry name" value="MCPsignal"/>
    <property type="match status" value="1"/>
</dbReference>
<feature type="transmembrane region" description="Helical" evidence="7">
    <location>
        <begin position="371"/>
        <end position="390"/>
    </location>
</feature>
<dbReference type="PANTHER" id="PTHR32089:SF112">
    <property type="entry name" value="LYSOZYME-LIKE PROTEIN-RELATED"/>
    <property type="match status" value="1"/>
</dbReference>
<keyword evidence="11" id="KW-1185">Reference proteome</keyword>
<evidence type="ECO:0000256" key="6">
    <source>
        <dbReference type="PROSITE-ProRule" id="PRU00284"/>
    </source>
</evidence>
<dbReference type="InterPro" id="IPR003660">
    <property type="entry name" value="HAMP_dom"/>
</dbReference>
<dbReference type="PROSITE" id="PS50111">
    <property type="entry name" value="CHEMOTAXIS_TRANSDUC_2"/>
    <property type="match status" value="1"/>
</dbReference>
<keyword evidence="2" id="KW-1003">Cell membrane</keyword>
<evidence type="ECO:0000313" key="11">
    <source>
        <dbReference type="Proteomes" id="UP000282311"/>
    </source>
</evidence>
<dbReference type="SMART" id="SM00283">
    <property type="entry name" value="MA"/>
    <property type="match status" value="1"/>
</dbReference>
<gene>
    <name evidence="10" type="ORF">D7M11_32305</name>
</gene>
<reference evidence="10 11" key="1">
    <citation type="journal article" date="2007" name="Int. J. Syst. Evol. Microbiol.">
        <title>Paenibacillus ginsengarvi sp. nov., isolated from soil from ginseng cultivation.</title>
        <authorList>
            <person name="Yoon M.H."/>
            <person name="Ten L.N."/>
            <person name="Im W.T."/>
        </authorList>
    </citation>
    <scope>NUCLEOTIDE SEQUENCE [LARGE SCALE GENOMIC DNA]</scope>
    <source>
        <strain evidence="10 11">KCTC 13059</strain>
    </source>
</reference>
<dbReference type="EMBL" id="RBAH01000037">
    <property type="protein sequence ID" value="RKN65447.1"/>
    <property type="molecule type" value="Genomic_DNA"/>
</dbReference>
<keyword evidence="3 7" id="KW-0472">Membrane</keyword>
<dbReference type="SMART" id="SM00304">
    <property type="entry name" value="HAMP"/>
    <property type="match status" value="1"/>
</dbReference>
<dbReference type="AlphaFoldDB" id="A0A3B0AZT6"/>
<evidence type="ECO:0000256" key="3">
    <source>
        <dbReference type="ARBA" id="ARBA00023136"/>
    </source>
</evidence>
<sequence>MLMMGKKMNLSRFLGAIRLQKGWYRSIGFKLFAAFLASIVVASAAAGMIAYQISANALKQKVGSNMVQVVQDAANNADRWFKVMDGTFNQLAIYADKNQYTTKDRRNLEPQTEPEAKEYKQLLAQIRSLDDEIAQKTGQAGKATDSSERIKLNEDIARASQTKNAIMTRYNVLNTNKAALDSAINTYISAYAMTNSDMVFSIGMIRFNGENQTFSSSGKVRTSSLYDTEWATEAVKAKGKNVYLPPQKGSFLIADEESRVFAVAKSFWSAEDQKWADVLIIEFKLAFFENLLKPINFGGIGDIHLVTNAGNSLYSNREGTVLGQPAAVSIEGENKGYLTSVKALQNTEWTLVGAIPEDKLLEDAKAIANSLIFLAIGGAVLALLLGLWCYRTIGSPLMSAVTKMRQAEQGDLNVRLNMNRSDEIGSVSRSFDSMMERIGSIVAQTGQSSDRLMQATERINELVQRSRDASGEIAVAMNEVSSGADSLSRDAEQSSALTGEMTKRLNDVLEVNREMKEIASQVEESGKSGAVAVGELAEYNQQAESIVSSLSERMGRLQAGTESISVVLDIVGNISKQINILSLNASIVAASAGEAGKGFMVVAKEIRSLANQSKESIASVEEVIGGIQTEMGETSRLVAESLPIFARQSDISRSSQEIFRHVQTSMTQFMDSFQQVWTSLQFSMEAQEELSGMMMQVSAVSEESTATTESVASLIRDQHESGGELVRTGEQLEQLGHELRNALKVFRPADGA</sequence>
<evidence type="ECO:0000313" key="10">
    <source>
        <dbReference type="EMBL" id="RKN65447.1"/>
    </source>
</evidence>
<proteinExistence type="inferred from homology"/>
<evidence type="ECO:0000256" key="4">
    <source>
        <dbReference type="ARBA" id="ARBA00023224"/>
    </source>
</evidence>
<dbReference type="GO" id="GO:0007165">
    <property type="term" value="P:signal transduction"/>
    <property type="evidence" value="ECO:0007669"/>
    <property type="project" value="UniProtKB-KW"/>
</dbReference>
<comment type="caution">
    <text evidence="10">The sequence shown here is derived from an EMBL/GenBank/DDBJ whole genome shotgun (WGS) entry which is preliminary data.</text>
</comment>
<dbReference type="PANTHER" id="PTHR32089">
    <property type="entry name" value="METHYL-ACCEPTING CHEMOTAXIS PROTEIN MCPB"/>
    <property type="match status" value="1"/>
</dbReference>
<comment type="subcellular location">
    <subcellularLocation>
        <location evidence="1">Cell membrane</location>
    </subcellularLocation>
</comment>
<evidence type="ECO:0000259" key="8">
    <source>
        <dbReference type="PROSITE" id="PS50111"/>
    </source>
</evidence>
<dbReference type="Gene3D" id="1.10.287.950">
    <property type="entry name" value="Methyl-accepting chemotaxis protein"/>
    <property type="match status" value="1"/>
</dbReference>
<keyword evidence="4 6" id="KW-0807">Transducer</keyword>
<dbReference type="Proteomes" id="UP000282311">
    <property type="component" value="Unassembled WGS sequence"/>
</dbReference>
<dbReference type="Gene3D" id="6.10.340.10">
    <property type="match status" value="1"/>
</dbReference>